<dbReference type="EMBL" id="LJIG01022627">
    <property type="protein sequence ID" value="KRT79561.1"/>
    <property type="molecule type" value="Genomic_DNA"/>
</dbReference>
<organism evidence="2 3">
    <name type="scientific">Oryctes borbonicus</name>
    <dbReference type="NCBI Taxonomy" id="1629725"/>
    <lineage>
        <taxon>Eukaryota</taxon>
        <taxon>Metazoa</taxon>
        <taxon>Ecdysozoa</taxon>
        <taxon>Arthropoda</taxon>
        <taxon>Hexapoda</taxon>
        <taxon>Insecta</taxon>
        <taxon>Pterygota</taxon>
        <taxon>Neoptera</taxon>
        <taxon>Endopterygota</taxon>
        <taxon>Coleoptera</taxon>
        <taxon>Polyphaga</taxon>
        <taxon>Scarabaeiformia</taxon>
        <taxon>Scarabaeidae</taxon>
        <taxon>Dynastinae</taxon>
        <taxon>Oryctes</taxon>
    </lineage>
</organism>
<name>A0A0T6AWM6_9SCAR</name>
<feature type="chain" id="PRO_5006668180" evidence="1">
    <location>
        <begin position="22"/>
        <end position="103"/>
    </location>
</feature>
<keyword evidence="1" id="KW-0732">Signal</keyword>
<accession>A0A0T6AWM6</accession>
<sequence length="103" mass="11756">MKLCFVYITLFLGICLHLCDAYPANAYDNSNVSRSVFGQPFDEIIVESSLTVKRKNPSRQERNHNFNKEIAVGESNRNKRHVQAVNENAHGMVTVLRSDDMEI</sequence>
<dbReference type="OrthoDB" id="6629392at2759"/>
<reference evidence="2 3" key="1">
    <citation type="submission" date="2015-09" db="EMBL/GenBank/DDBJ databases">
        <title>Draft genome of the scarab beetle Oryctes borbonicus.</title>
        <authorList>
            <person name="Meyer J.M."/>
            <person name="Markov G.V."/>
            <person name="Baskaran P."/>
            <person name="Herrmann M."/>
            <person name="Sommer R.J."/>
            <person name="Roedelsperger C."/>
        </authorList>
    </citation>
    <scope>NUCLEOTIDE SEQUENCE [LARGE SCALE GENOMIC DNA]</scope>
    <source>
        <strain evidence="2">OB123</strain>
        <tissue evidence="2">Whole animal</tissue>
    </source>
</reference>
<evidence type="ECO:0000256" key="1">
    <source>
        <dbReference type="SAM" id="SignalP"/>
    </source>
</evidence>
<evidence type="ECO:0000313" key="3">
    <source>
        <dbReference type="Proteomes" id="UP000051574"/>
    </source>
</evidence>
<gene>
    <name evidence="2" type="ORF">AMK59_6834</name>
</gene>
<protein>
    <submittedName>
        <fullName evidence="2">Uncharacterized protein</fullName>
    </submittedName>
</protein>
<comment type="caution">
    <text evidence="2">The sequence shown here is derived from an EMBL/GenBank/DDBJ whole genome shotgun (WGS) entry which is preliminary data.</text>
</comment>
<keyword evidence="3" id="KW-1185">Reference proteome</keyword>
<dbReference type="Proteomes" id="UP000051574">
    <property type="component" value="Unassembled WGS sequence"/>
</dbReference>
<feature type="signal peptide" evidence="1">
    <location>
        <begin position="1"/>
        <end position="21"/>
    </location>
</feature>
<evidence type="ECO:0000313" key="2">
    <source>
        <dbReference type="EMBL" id="KRT79561.1"/>
    </source>
</evidence>
<proteinExistence type="predicted"/>
<dbReference type="AlphaFoldDB" id="A0A0T6AWM6"/>